<keyword evidence="1" id="KW-0863">Zinc-finger</keyword>
<dbReference type="SMART" id="SM00343">
    <property type="entry name" value="ZnF_C2HC"/>
    <property type="match status" value="1"/>
</dbReference>
<evidence type="ECO:0000256" key="2">
    <source>
        <dbReference type="SAM" id="MobiDB-lite"/>
    </source>
</evidence>
<dbReference type="GO" id="GO:0008270">
    <property type="term" value="F:zinc ion binding"/>
    <property type="evidence" value="ECO:0007669"/>
    <property type="project" value="UniProtKB-KW"/>
</dbReference>
<gene>
    <name evidence="4" type="ORF">Tci_413224</name>
</gene>
<name>A0A699HM36_TANCI</name>
<evidence type="ECO:0000256" key="1">
    <source>
        <dbReference type="PROSITE-ProRule" id="PRU00047"/>
    </source>
</evidence>
<dbReference type="InterPro" id="IPR036875">
    <property type="entry name" value="Znf_CCHC_sf"/>
</dbReference>
<reference evidence="4" key="1">
    <citation type="journal article" date="2019" name="Sci. Rep.">
        <title>Draft genome of Tanacetum cinerariifolium, the natural source of mosquito coil.</title>
        <authorList>
            <person name="Yamashiro T."/>
            <person name="Shiraishi A."/>
            <person name="Satake H."/>
            <person name="Nakayama K."/>
        </authorList>
    </citation>
    <scope>NUCLEOTIDE SEQUENCE</scope>
</reference>
<sequence>MTNLADKASLSGADNRPPMLEKDMYDSWKSRMELYMTNKQNGRMILEFVKNGPLLWPTIEENGVTRPKKYSKLSAMEAIQAGCDGRQNSLTAGTLRPYTSAPSGNNLGKQRTVVCYNCKGEGHMLKQCTKPKRKRDEAWFKDKIALMTNLSHYGFDNLAEVHNPDNVTNNVLNQVVQAMLIFKQSNIMNQSKTKITSDSNIIPYSQYVSESQYAAVQNSNFHAQQDALILIVIEDFKTQVINYTKINPDNKSINETLTAELERYKDQVRILKEGNNVNKVSNSCARSMKIDNLKQTLSEHLKEKES</sequence>
<dbReference type="EMBL" id="BKCJ010176393">
    <property type="protein sequence ID" value="GEY41250.1"/>
    <property type="molecule type" value="Genomic_DNA"/>
</dbReference>
<protein>
    <recommendedName>
        <fullName evidence="3">CCHC-type domain-containing protein</fullName>
    </recommendedName>
</protein>
<dbReference type="SUPFAM" id="SSF57756">
    <property type="entry name" value="Retrovirus zinc finger-like domains"/>
    <property type="match status" value="1"/>
</dbReference>
<dbReference type="PROSITE" id="PS50158">
    <property type="entry name" value="ZF_CCHC"/>
    <property type="match status" value="1"/>
</dbReference>
<dbReference type="GO" id="GO:0003676">
    <property type="term" value="F:nucleic acid binding"/>
    <property type="evidence" value="ECO:0007669"/>
    <property type="project" value="InterPro"/>
</dbReference>
<feature type="region of interest" description="Disordered" evidence="2">
    <location>
        <begin position="1"/>
        <end position="20"/>
    </location>
</feature>
<dbReference type="AlphaFoldDB" id="A0A699HM36"/>
<comment type="caution">
    <text evidence="4">The sequence shown here is derived from an EMBL/GenBank/DDBJ whole genome shotgun (WGS) entry which is preliminary data.</text>
</comment>
<organism evidence="4">
    <name type="scientific">Tanacetum cinerariifolium</name>
    <name type="common">Dalmatian daisy</name>
    <name type="synonym">Chrysanthemum cinerariifolium</name>
    <dbReference type="NCBI Taxonomy" id="118510"/>
    <lineage>
        <taxon>Eukaryota</taxon>
        <taxon>Viridiplantae</taxon>
        <taxon>Streptophyta</taxon>
        <taxon>Embryophyta</taxon>
        <taxon>Tracheophyta</taxon>
        <taxon>Spermatophyta</taxon>
        <taxon>Magnoliopsida</taxon>
        <taxon>eudicotyledons</taxon>
        <taxon>Gunneridae</taxon>
        <taxon>Pentapetalae</taxon>
        <taxon>asterids</taxon>
        <taxon>campanulids</taxon>
        <taxon>Asterales</taxon>
        <taxon>Asteraceae</taxon>
        <taxon>Asteroideae</taxon>
        <taxon>Anthemideae</taxon>
        <taxon>Anthemidinae</taxon>
        <taxon>Tanacetum</taxon>
    </lineage>
</organism>
<keyword evidence="1" id="KW-0479">Metal-binding</keyword>
<proteinExistence type="predicted"/>
<feature type="domain" description="CCHC-type" evidence="3">
    <location>
        <begin position="115"/>
        <end position="130"/>
    </location>
</feature>
<dbReference type="InterPro" id="IPR001878">
    <property type="entry name" value="Znf_CCHC"/>
</dbReference>
<dbReference type="Gene3D" id="4.10.60.10">
    <property type="entry name" value="Zinc finger, CCHC-type"/>
    <property type="match status" value="1"/>
</dbReference>
<keyword evidence="1" id="KW-0862">Zinc</keyword>
<evidence type="ECO:0000313" key="4">
    <source>
        <dbReference type="EMBL" id="GEY41250.1"/>
    </source>
</evidence>
<dbReference type="Pfam" id="PF00098">
    <property type="entry name" value="zf-CCHC"/>
    <property type="match status" value="1"/>
</dbReference>
<accession>A0A699HM36</accession>
<evidence type="ECO:0000259" key="3">
    <source>
        <dbReference type="PROSITE" id="PS50158"/>
    </source>
</evidence>